<comment type="caution">
    <text evidence="1">The sequence shown here is derived from an EMBL/GenBank/DDBJ whole genome shotgun (WGS) entry which is preliminary data.</text>
</comment>
<keyword evidence="2" id="KW-1185">Reference proteome</keyword>
<dbReference type="EMBL" id="MPNT01000002">
    <property type="protein sequence ID" value="OJZ75486.1"/>
    <property type="molecule type" value="Genomic_DNA"/>
</dbReference>
<proteinExistence type="predicted"/>
<name>A0A1Q4I0P1_9MYCO</name>
<sequence>MLHESVSPPTEFAEQANATAVLYARAEAGTGWRFGPSRGGCCGTWSRSRELGDTSTLVDPGVFEAIRVSRSEQ</sequence>
<reference evidence="1 2" key="1">
    <citation type="submission" date="2016-11" db="EMBL/GenBank/DDBJ databases">
        <title>Genome sequences of unsequenced Mycobacteria.</title>
        <authorList>
            <person name="Greninger A.L."/>
            <person name="Fang F."/>
            <person name="Jerome K.R."/>
        </authorList>
    </citation>
    <scope>NUCLEOTIDE SEQUENCE [LARGE SCALE GENOMIC DNA]</scope>
    <source>
        <strain evidence="1 2">M11</strain>
    </source>
</reference>
<gene>
    <name evidence="1" type="ORF">BRW65_02710</name>
</gene>
<dbReference type="Proteomes" id="UP000186438">
    <property type="component" value="Unassembled WGS sequence"/>
</dbReference>
<evidence type="ECO:0000313" key="2">
    <source>
        <dbReference type="Proteomes" id="UP000186438"/>
    </source>
</evidence>
<dbReference type="STRING" id="53378.BRW65_02710"/>
<organism evidence="1 2">
    <name type="scientific">Mycobacterium paraffinicum</name>
    <dbReference type="NCBI Taxonomy" id="53378"/>
    <lineage>
        <taxon>Bacteria</taxon>
        <taxon>Bacillati</taxon>
        <taxon>Actinomycetota</taxon>
        <taxon>Actinomycetes</taxon>
        <taxon>Mycobacteriales</taxon>
        <taxon>Mycobacteriaceae</taxon>
        <taxon>Mycobacterium</taxon>
    </lineage>
</organism>
<protein>
    <submittedName>
        <fullName evidence="1">Uncharacterized protein</fullName>
    </submittedName>
</protein>
<dbReference type="AlphaFoldDB" id="A0A1Q4I0P1"/>
<accession>A0A1Q4I0P1</accession>
<evidence type="ECO:0000313" key="1">
    <source>
        <dbReference type="EMBL" id="OJZ75486.1"/>
    </source>
</evidence>